<evidence type="ECO:0000313" key="4">
    <source>
        <dbReference type="Proteomes" id="UP000332933"/>
    </source>
</evidence>
<feature type="compositionally biased region" description="Acidic residues" evidence="1">
    <location>
        <begin position="1"/>
        <end position="34"/>
    </location>
</feature>
<feature type="compositionally biased region" description="Basic and acidic residues" evidence="1">
    <location>
        <begin position="42"/>
        <end position="58"/>
    </location>
</feature>
<reference evidence="2" key="2">
    <citation type="submission" date="2019-06" db="EMBL/GenBank/DDBJ databases">
        <title>Genomics analysis of Aphanomyces spp. identifies a new class of oomycete effector associated with host adaptation.</title>
        <authorList>
            <person name="Gaulin E."/>
        </authorList>
    </citation>
    <scope>NUCLEOTIDE SEQUENCE</scope>
    <source>
        <strain evidence="2">CBS 578.67</strain>
    </source>
</reference>
<keyword evidence="4" id="KW-1185">Reference proteome</keyword>
<name>A0A485LFG1_9STRA</name>
<dbReference type="EMBL" id="VJMH01006742">
    <property type="protein sequence ID" value="KAF0688256.1"/>
    <property type="molecule type" value="Genomic_DNA"/>
</dbReference>
<organism evidence="3 4">
    <name type="scientific">Aphanomyces stellatus</name>
    <dbReference type="NCBI Taxonomy" id="120398"/>
    <lineage>
        <taxon>Eukaryota</taxon>
        <taxon>Sar</taxon>
        <taxon>Stramenopiles</taxon>
        <taxon>Oomycota</taxon>
        <taxon>Saprolegniomycetes</taxon>
        <taxon>Saprolegniales</taxon>
        <taxon>Verrucalvaceae</taxon>
        <taxon>Aphanomyces</taxon>
    </lineage>
</organism>
<feature type="compositionally biased region" description="Polar residues" evidence="1">
    <location>
        <begin position="81"/>
        <end position="105"/>
    </location>
</feature>
<feature type="compositionally biased region" description="Polar residues" evidence="1">
    <location>
        <begin position="60"/>
        <end position="71"/>
    </location>
</feature>
<evidence type="ECO:0000313" key="3">
    <source>
        <dbReference type="EMBL" id="VFT96821.1"/>
    </source>
</evidence>
<evidence type="ECO:0000256" key="1">
    <source>
        <dbReference type="SAM" id="MobiDB-lite"/>
    </source>
</evidence>
<dbReference type="EMBL" id="CAADRA010006765">
    <property type="protein sequence ID" value="VFT96821.1"/>
    <property type="molecule type" value="Genomic_DNA"/>
</dbReference>
<dbReference type="OrthoDB" id="10538249at2759"/>
<proteinExistence type="predicted"/>
<gene>
    <name evidence="3" type="primary">Aste57867_20126</name>
    <name evidence="2" type="ORF">As57867_020060</name>
    <name evidence="3" type="ORF">ASTE57867_20126</name>
</gene>
<protein>
    <submittedName>
        <fullName evidence="3">Aste57867_20126 protein</fullName>
    </submittedName>
</protein>
<reference evidence="3 4" key="1">
    <citation type="submission" date="2019-03" db="EMBL/GenBank/DDBJ databases">
        <authorList>
            <person name="Gaulin E."/>
            <person name="Dumas B."/>
        </authorList>
    </citation>
    <scope>NUCLEOTIDE SEQUENCE [LARGE SCALE GENOMIC DNA]</scope>
    <source>
        <strain evidence="3">CBS 568.67</strain>
    </source>
</reference>
<dbReference type="Proteomes" id="UP000332933">
    <property type="component" value="Unassembled WGS sequence"/>
</dbReference>
<evidence type="ECO:0000313" key="2">
    <source>
        <dbReference type="EMBL" id="KAF0688256.1"/>
    </source>
</evidence>
<sequence length="266" mass="29765">MEIEGDDDRYSDSFEDENVASDDEYADAEFEDAPPSEASATELHRNDGQDATKDRDDMYVQQSRPTTTSLHPTEGCPDPPSQSTEDPASVNDTVPSPTTGTTFSRDQNACAQDFLVAKIQKLRGMDDAPTSSFGRIRIPKNLLCRLEHQNHHLPCNDGVESRTAREPSPIKAACGPRVPACVVDRVHVQTLLSSMRRVIDTPDPPLQYPPRSLFAFTARHCSRLDDQRWAMQIDALEVRRLASHDTITWIAEHMRRHRAAHAPDHA</sequence>
<dbReference type="AlphaFoldDB" id="A0A485LFG1"/>
<accession>A0A485LFG1</accession>
<feature type="region of interest" description="Disordered" evidence="1">
    <location>
        <begin position="1"/>
        <end position="105"/>
    </location>
</feature>